<protein>
    <submittedName>
        <fullName evidence="6">Transcriptional regulator, AraC family</fullName>
    </submittedName>
</protein>
<evidence type="ECO:0000313" key="7">
    <source>
        <dbReference type="Proteomes" id="UP000007962"/>
    </source>
</evidence>
<dbReference type="GO" id="GO:0043565">
    <property type="term" value="F:sequence-specific DNA binding"/>
    <property type="evidence" value="ECO:0007669"/>
    <property type="project" value="InterPro"/>
</dbReference>
<name>C5C317_BEUC1</name>
<evidence type="ECO:0000313" key="6">
    <source>
        <dbReference type="EMBL" id="ACQ81861.1"/>
    </source>
</evidence>
<dbReference type="STRING" id="471853.Bcav_3619"/>
<dbReference type="InterPro" id="IPR050204">
    <property type="entry name" value="AraC_XylS_family_regulators"/>
</dbReference>
<dbReference type="SMART" id="SM00342">
    <property type="entry name" value="HTH_ARAC"/>
    <property type="match status" value="1"/>
</dbReference>
<dbReference type="Pfam" id="PF12833">
    <property type="entry name" value="HTH_18"/>
    <property type="match status" value="1"/>
</dbReference>
<feature type="region of interest" description="Disordered" evidence="4">
    <location>
        <begin position="1"/>
        <end position="31"/>
    </location>
</feature>
<dbReference type="eggNOG" id="COG4977">
    <property type="taxonomic scope" value="Bacteria"/>
</dbReference>
<dbReference type="Proteomes" id="UP000007962">
    <property type="component" value="Chromosome"/>
</dbReference>
<organism evidence="6 7">
    <name type="scientific">Beutenbergia cavernae (strain ATCC BAA-8 / DSM 12333 / CCUG 43141 / JCM 11478 / NBRC 16432 / NCIMB 13614 / HKI 0122)</name>
    <dbReference type="NCBI Taxonomy" id="471853"/>
    <lineage>
        <taxon>Bacteria</taxon>
        <taxon>Bacillati</taxon>
        <taxon>Actinomycetota</taxon>
        <taxon>Actinomycetes</taxon>
        <taxon>Micrococcales</taxon>
        <taxon>Beutenbergiaceae</taxon>
        <taxon>Beutenbergia</taxon>
    </lineage>
</organism>
<keyword evidence="2" id="KW-0238">DNA-binding</keyword>
<dbReference type="HOGENOM" id="CLU_815515_0_0_11"/>
<dbReference type="OrthoDB" id="3186094at2"/>
<dbReference type="Gene3D" id="1.10.10.60">
    <property type="entry name" value="Homeodomain-like"/>
    <property type="match status" value="2"/>
</dbReference>
<dbReference type="PROSITE" id="PS01124">
    <property type="entry name" value="HTH_ARAC_FAMILY_2"/>
    <property type="match status" value="1"/>
</dbReference>
<dbReference type="KEGG" id="bcv:Bcav_3619"/>
<evidence type="ECO:0000259" key="5">
    <source>
        <dbReference type="PROSITE" id="PS01124"/>
    </source>
</evidence>
<sequence length="340" mass="37984">MSALGVWPPSVRPGEKGAQMSTTGLRLRTPPPDITHARASIVLPRPSRAEAPRAQHATAPVVVYAARTRLTYSEQLWFPRVESRMFFCVVAGSGAVRVNGTELELHPKVIVGMPWGHRVAYLPSRRDPLVINSAHLIVRHRLDHDLELCVPHRPDEPLAGVEWRSDAPLGVPDEPFLTDAEERPGLAMLLDYIAHTWTGGHATPTIALHLGALLVSELNRGASSRQPHEDPSLPPRLRRAMAWARGHLYLSVTIEDLCSAADVSPSTLGRLFRQHLGASPLSWVHDLKMARAEELLVESMFTIRQVSRQVGFADPHYFARWFSKRHHMAPSEWRRLQGKT</sequence>
<dbReference type="PANTHER" id="PTHR46796">
    <property type="entry name" value="HTH-TYPE TRANSCRIPTIONAL ACTIVATOR RHAS-RELATED"/>
    <property type="match status" value="1"/>
</dbReference>
<dbReference type="EMBL" id="CP001618">
    <property type="protein sequence ID" value="ACQ81861.1"/>
    <property type="molecule type" value="Genomic_DNA"/>
</dbReference>
<evidence type="ECO:0000256" key="3">
    <source>
        <dbReference type="ARBA" id="ARBA00023163"/>
    </source>
</evidence>
<dbReference type="InterPro" id="IPR009057">
    <property type="entry name" value="Homeodomain-like_sf"/>
</dbReference>
<evidence type="ECO:0000256" key="4">
    <source>
        <dbReference type="SAM" id="MobiDB-lite"/>
    </source>
</evidence>
<evidence type="ECO:0000256" key="2">
    <source>
        <dbReference type="ARBA" id="ARBA00023125"/>
    </source>
</evidence>
<reference evidence="6 7" key="1">
    <citation type="journal article" date="2009" name="Stand. Genomic Sci.">
        <title>Complete genome sequence of Beutenbergia cavernae type strain (HKI 0122).</title>
        <authorList>
            <person name="Land M."/>
            <person name="Pukall R."/>
            <person name="Abt B."/>
            <person name="Goker M."/>
            <person name="Rohde M."/>
            <person name="Glavina Del Rio T."/>
            <person name="Tice H."/>
            <person name="Copeland A."/>
            <person name="Cheng J.F."/>
            <person name="Lucas S."/>
            <person name="Chen F."/>
            <person name="Nolan M."/>
            <person name="Bruce D."/>
            <person name="Goodwin L."/>
            <person name="Pitluck S."/>
            <person name="Ivanova N."/>
            <person name="Mavromatis K."/>
            <person name="Ovchinnikova G."/>
            <person name="Pati A."/>
            <person name="Chen A."/>
            <person name="Palaniappan K."/>
            <person name="Hauser L."/>
            <person name="Chang Y.J."/>
            <person name="Jefferies C.C."/>
            <person name="Saunders E."/>
            <person name="Brettin T."/>
            <person name="Detter J.C."/>
            <person name="Han C."/>
            <person name="Chain P."/>
            <person name="Bristow J."/>
            <person name="Eisen J.A."/>
            <person name="Markowitz V."/>
            <person name="Hugenholtz P."/>
            <person name="Kyrpides N.C."/>
            <person name="Klenk H.P."/>
            <person name="Lapidus A."/>
        </authorList>
    </citation>
    <scope>NUCLEOTIDE SEQUENCE [LARGE SCALE GENOMIC DNA]</scope>
    <source>
        <strain evidence="7">ATCC BAA-8 / DSM 12333 / NBRC 16432</strain>
    </source>
</reference>
<dbReference type="PANTHER" id="PTHR46796:SF6">
    <property type="entry name" value="ARAC SUBFAMILY"/>
    <property type="match status" value="1"/>
</dbReference>
<keyword evidence="1" id="KW-0805">Transcription regulation</keyword>
<dbReference type="RefSeq" id="WP_015884098.1">
    <property type="nucleotide sequence ID" value="NC_012669.1"/>
</dbReference>
<feature type="domain" description="HTH araC/xylS-type" evidence="5">
    <location>
        <begin position="238"/>
        <end position="336"/>
    </location>
</feature>
<gene>
    <name evidence="6" type="ordered locus">Bcav_3619</name>
</gene>
<dbReference type="AlphaFoldDB" id="C5C317"/>
<dbReference type="InterPro" id="IPR018060">
    <property type="entry name" value="HTH_AraC"/>
</dbReference>
<keyword evidence="3" id="KW-0804">Transcription</keyword>
<dbReference type="GO" id="GO:0003700">
    <property type="term" value="F:DNA-binding transcription factor activity"/>
    <property type="evidence" value="ECO:0007669"/>
    <property type="project" value="InterPro"/>
</dbReference>
<dbReference type="SUPFAM" id="SSF46689">
    <property type="entry name" value="Homeodomain-like"/>
    <property type="match status" value="2"/>
</dbReference>
<accession>C5C317</accession>
<evidence type="ECO:0000256" key="1">
    <source>
        <dbReference type="ARBA" id="ARBA00023015"/>
    </source>
</evidence>
<proteinExistence type="predicted"/>
<keyword evidence="7" id="KW-1185">Reference proteome</keyword>